<keyword evidence="1 5" id="KW-1003">Cell membrane</keyword>
<evidence type="ECO:0000256" key="4">
    <source>
        <dbReference type="ARBA" id="ARBA00023136"/>
    </source>
</evidence>
<reference evidence="6 7" key="1">
    <citation type="submission" date="2018-08" db="EMBL/GenBank/DDBJ databases">
        <title>Draft genome sequence of Rhodobacter sphaeroides FY.</title>
        <authorList>
            <person name="Rayyan A."/>
            <person name="Meyer T.E."/>
            <person name="Kyndt J.A."/>
        </authorList>
    </citation>
    <scope>NUCLEOTIDE SEQUENCE [LARGE SCALE GENOMIC DNA]</scope>
    <source>
        <strain evidence="6 7">FY</strain>
    </source>
</reference>
<feature type="transmembrane region" description="Helical" evidence="5">
    <location>
        <begin position="90"/>
        <end position="106"/>
    </location>
</feature>
<dbReference type="GO" id="GO:0005886">
    <property type="term" value="C:plasma membrane"/>
    <property type="evidence" value="ECO:0007669"/>
    <property type="project" value="UniProtKB-SubCell"/>
</dbReference>
<keyword evidence="3 5" id="KW-1133">Transmembrane helix</keyword>
<gene>
    <name evidence="6" type="ORF">D1114_04125</name>
</gene>
<proteinExistence type="inferred from homology"/>
<keyword evidence="2 5" id="KW-0812">Transmembrane</keyword>
<name>A0AAX1UPJ4_CERSP</name>
<comment type="caution">
    <text evidence="6">The sequence shown here is derived from an EMBL/GenBank/DDBJ whole genome shotgun (WGS) entry which is preliminary data.</text>
</comment>
<dbReference type="NCBIfam" id="NF002586">
    <property type="entry name" value="PRK02237.1"/>
    <property type="match status" value="1"/>
</dbReference>
<accession>A0AAX1UPJ4</accession>
<dbReference type="EMBL" id="QWGP01000003">
    <property type="protein sequence ID" value="RHZ97514.1"/>
    <property type="molecule type" value="Genomic_DNA"/>
</dbReference>
<dbReference type="Pfam" id="PF02694">
    <property type="entry name" value="UPF0060"/>
    <property type="match status" value="1"/>
</dbReference>
<dbReference type="RefSeq" id="WP_002722633.1">
    <property type="nucleotide sequence ID" value="NZ_CP033434.1"/>
</dbReference>
<feature type="transmembrane region" description="Helical" evidence="5">
    <location>
        <begin position="61"/>
        <end position="78"/>
    </location>
</feature>
<dbReference type="SUPFAM" id="SSF103481">
    <property type="entry name" value="Multidrug resistance efflux transporter EmrE"/>
    <property type="match status" value="1"/>
</dbReference>
<comment type="subcellular location">
    <subcellularLocation>
        <location evidence="5">Cell membrane</location>
        <topology evidence="5">Multi-pass membrane protein</topology>
    </subcellularLocation>
</comment>
<sequence>MGLSLAAYAGAALAEIAGCFAVWAWWRLGASALWLVPGALSLGAFAWLLALTPVEAAGRSYAVYGGVYVAASLLWLWAVEGVRPDRWDMGGAALVLAGAAVILWAPRG</sequence>
<evidence type="ECO:0000256" key="2">
    <source>
        <dbReference type="ARBA" id="ARBA00022692"/>
    </source>
</evidence>
<evidence type="ECO:0000313" key="7">
    <source>
        <dbReference type="Proteomes" id="UP000266305"/>
    </source>
</evidence>
<keyword evidence="4 5" id="KW-0472">Membrane</keyword>
<dbReference type="AlphaFoldDB" id="A0AAX1UPJ4"/>
<dbReference type="PANTHER" id="PTHR36116:SF1">
    <property type="entry name" value="UPF0060 MEMBRANE PROTEIN YNFA"/>
    <property type="match status" value="1"/>
</dbReference>
<evidence type="ECO:0000256" key="1">
    <source>
        <dbReference type="ARBA" id="ARBA00022475"/>
    </source>
</evidence>
<dbReference type="SMR" id="A0AAX1UPJ4"/>
<organism evidence="6 7">
    <name type="scientific">Cereibacter sphaeroides</name>
    <name type="common">Rhodobacter sphaeroides</name>
    <dbReference type="NCBI Taxonomy" id="1063"/>
    <lineage>
        <taxon>Bacteria</taxon>
        <taxon>Pseudomonadati</taxon>
        <taxon>Pseudomonadota</taxon>
        <taxon>Alphaproteobacteria</taxon>
        <taxon>Rhodobacterales</taxon>
        <taxon>Paracoccaceae</taxon>
        <taxon>Cereibacter</taxon>
    </lineage>
</organism>
<comment type="similarity">
    <text evidence="5">Belongs to the UPF0060 family.</text>
</comment>
<dbReference type="HAMAP" id="MF_00010">
    <property type="entry name" value="UPF0060"/>
    <property type="match status" value="1"/>
</dbReference>
<dbReference type="PANTHER" id="PTHR36116">
    <property type="entry name" value="UPF0060 MEMBRANE PROTEIN YNFA"/>
    <property type="match status" value="1"/>
</dbReference>
<dbReference type="InterPro" id="IPR003844">
    <property type="entry name" value="UPF0060"/>
</dbReference>
<evidence type="ECO:0000313" key="6">
    <source>
        <dbReference type="EMBL" id="RHZ97514.1"/>
    </source>
</evidence>
<evidence type="ECO:0000256" key="5">
    <source>
        <dbReference type="HAMAP-Rule" id="MF_00010"/>
    </source>
</evidence>
<dbReference type="InterPro" id="IPR037185">
    <property type="entry name" value="EmrE-like"/>
</dbReference>
<evidence type="ECO:0000256" key="3">
    <source>
        <dbReference type="ARBA" id="ARBA00022989"/>
    </source>
</evidence>
<protein>
    <submittedName>
        <fullName evidence="6">YnfA family protein</fullName>
    </submittedName>
</protein>
<dbReference type="Proteomes" id="UP000266305">
    <property type="component" value="Unassembled WGS sequence"/>
</dbReference>
<feature type="transmembrane region" description="Helical" evidence="5">
    <location>
        <begin position="31"/>
        <end position="49"/>
    </location>
</feature>